<evidence type="ECO:0000313" key="1">
    <source>
        <dbReference type="EMBL" id="BCK78361.1"/>
    </source>
</evidence>
<reference evidence="1" key="1">
    <citation type="submission" date="2020-09" db="EMBL/GenBank/DDBJ databases">
        <title>New species isolated from human feces.</title>
        <authorList>
            <person name="Kitahara M."/>
            <person name="Shigeno Y."/>
            <person name="Shime M."/>
            <person name="Matsumoto Y."/>
            <person name="Nakamura S."/>
            <person name="Motooka D."/>
            <person name="Fukuoka S."/>
            <person name="Nishikawa H."/>
            <person name="Benno Y."/>
        </authorList>
    </citation>
    <scope>NUCLEOTIDE SEQUENCE</scope>
    <source>
        <strain evidence="1">MM35</strain>
    </source>
</reference>
<gene>
    <name evidence="1" type="ORF">MM35RIKEN_05530</name>
</gene>
<accession>A0A810PYX9</accession>
<dbReference type="PANTHER" id="PTHR36454:SF1">
    <property type="entry name" value="DUF1015 DOMAIN-CONTAINING PROTEIN"/>
    <property type="match status" value="1"/>
</dbReference>
<dbReference type="RefSeq" id="WP_212819078.1">
    <property type="nucleotide sequence ID" value="NZ_AP023415.1"/>
</dbReference>
<dbReference type="AlphaFoldDB" id="A0A810PYX9"/>
<dbReference type="PANTHER" id="PTHR36454">
    <property type="entry name" value="LMO2823 PROTEIN"/>
    <property type="match status" value="1"/>
</dbReference>
<dbReference type="Pfam" id="PF06245">
    <property type="entry name" value="DUF1015"/>
    <property type="match status" value="1"/>
</dbReference>
<proteinExistence type="predicted"/>
<dbReference type="InterPro" id="IPR008323">
    <property type="entry name" value="UCP033563"/>
</dbReference>
<keyword evidence="2" id="KW-1185">Reference proteome</keyword>
<organism evidence="1 2">
    <name type="scientific">Vescimonas fastidiosa</name>
    <dbReference type="NCBI Taxonomy" id="2714353"/>
    <lineage>
        <taxon>Bacteria</taxon>
        <taxon>Bacillati</taxon>
        <taxon>Bacillota</taxon>
        <taxon>Clostridia</taxon>
        <taxon>Eubacteriales</taxon>
        <taxon>Oscillospiraceae</taxon>
        <taxon>Vescimonas</taxon>
    </lineage>
</organism>
<dbReference type="KEGG" id="vfa:MM35RIKEN_05530"/>
<evidence type="ECO:0008006" key="3">
    <source>
        <dbReference type="Google" id="ProtNLM"/>
    </source>
</evidence>
<sequence>MNKKFEKLGFYPADILMPKDCDMTKWAVVACDQFTSEPEYWEAVEKQVGDAPSTLRLILPEANLKAPNVDELIEDINASMKKYLADGVFKTLSDSLIYVEREQSDGKIRHGLVGMVDLDAYDFTPGSGALIRATEATVQDRIPPRARVRRNAPIELPHVMLLIDNPEKTVIEPLTAAADSMEVVYDFDLMQNGGHIKGYKLSDAQISAVADALTGLCSDEAQMAKYNLSGAAPLLFAVGDGNHSLATAKACYEEQKKGKTPEEYLALPARYALVEVVNNHDDALQFEPIHRVLFGVKPEHLMAELKKFYPDCYEGQGEGHVFAYNYADKSGFITIPHPEKQLCVASVQTFLDKYLKEFGGEVDYIHGDEVVDELGSKPGNFGIKLPAMGKEQLFKTVMADGVLPRKTFSMGHAQDKRYYIEARKIVK</sequence>
<dbReference type="EMBL" id="AP023415">
    <property type="protein sequence ID" value="BCK78361.1"/>
    <property type="molecule type" value="Genomic_DNA"/>
</dbReference>
<dbReference type="Proteomes" id="UP000681343">
    <property type="component" value="Chromosome"/>
</dbReference>
<protein>
    <recommendedName>
        <fullName evidence="3">DUF1015 domain-containing protein</fullName>
    </recommendedName>
</protein>
<name>A0A810PYX9_9FIRM</name>
<evidence type="ECO:0000313" key="2">
    <source>
        <dbReference type="Proteomes" id="UP000681343"/>
    </source>
</evidence>